<evidence type="ECO:0000259" key="1">
    <source>
        <dbReference type="Pfam" id="PF07484"/>
    </source>
</evidence>
<feature type="domain" description="Phage tail collar" evidence="1">
    <location>
        <begin position="7"/>
        <end position="63"/>
    </location>
</feature>
<dbReference type="RefSeq" id="WP_264502253.1">
    <property type="nucleotide sequence ID" value="NZ_JAPDDS010000009.1"/>
</dbReference>
<sequence>MSNPYIGEIRMVGFNFAPPGWALCHGQLLAISEYEVLFQLIGTTYGGDGQQTFAVPDLRGRAPVHMGQGPTLSPRTLGQFSGSETETIVTQQLPAHSHPLSSVGVPSTNLVGNAASPGSLRLARASDGEKNYSSDVADGAIALAFTGNTQPVGNTMPHANLPPFLTVNFIISLFGIFPSPT</sequence>
<evidence type="ECO:0000313" key="2">
    <source>
        <dbReference type="EMBL" id="MCW1886296.1"/>
    </source>
</evidence>
<dbReference type="InterPro" id="IPR037053">
    <property type="entry name" value="Phage_tail_collar_dom_sf"/>
</dbReference>
<dbReference type="SUPFAM" id="SSF88874">
    <property type="entry name" value="Receptor-binding domain of short tail fibre protein gp12"/>
    <property type="match status" value="1"/>
</dbReference>
<comment type="caution">
    <text evidence="2">The sequence shown here is derived from an EMBL/GenBank/DDBJ whole genome shotgun (WGS) entry which is preliminary data.</text>
</comment>
<keyword evidence="3" id="KW-1185">Reference proteome</keyword>
<gene>
    <name evidence="2" type="ORF">OKA04_16280</name>
</gene>
<dbReference type="Proteomes" id="UP001207930">
    <property type="component" value="Unassembled WGS sequence"/>
</dbReference>
<dbReference type="EMBL" id="JAPDDS010000009">
    <property type="protein sequence ID" value="MCW1886296.1"/>
    <property type="molecule type" value="Genomic_DNA"/>
</dbReference>
<accession>A0ABT3FST2</accession>
<organism evidence="2 3">
    <name type="scientific">Luteolibacter flavescens</name>
    <dbReference type="NCBI Taxonomy" id="1859460"/>
    <lineage>
        <taxon>Bacteria</taxon>
        <taxon>Pseudomonadati</taxon>
        <taxon>Verrucomicrobiota</taxon>
        <taxon>Verrucomicrobiia</taxon>
        <taxon>Verrucomicrobiales</taxon>
        <taxon>Verrucomicrobiaceae</taxon>
        <taxon>Luteolibacter</taxon>
    </lineage>
</organism>
<name>A0ABT3FST2_9BACT</name>
<evidence type="ECO:0000313" key="3">
    <source>
        <dbReference type="Proteomes" id="UP001207930"/>
    </source>
</evidence>
<dbReference type="InterPro" id="IPR011083">
    <property type="entry name" value="Phage_tail_collar_dom"/>
</dbReference>
<proteinExistence type="predicted"/>
<dbReference type="Gene3D" id="3.90.1340.10">
    <property type="entry name" value="Phage tail collar domain"/>
    <property type="match status" value="1"/>
</dbReference>
<dbReference type="Pfam" id="PF07484">
    <property type="entry name" value="Collar"/>
    <property type="match status" value="1"/>
</dbReference>
<protein>
    <submittedName>
        <fullName evidence="2">Tail fiber protein</fullName>
    </submittedName>
</protein>
<reference evidence="2 3" key="1">
    <citation type="submission" date="2022-10" db="EMBL/GenBank/DDBJ databases">
        <title>Luteolibacter flavescens strain MCCC 1K03193, whole genome shotgun sequencing project.</title>
        <authorList>
            <person name="Zhao G."/>
            <person name="Shen L."/>
        </authorList>
    </citation>
    <scope>NUCLEOTIDE SEQUENCE [LARGE SCALE GENOMIC DNA]</scope>
    <source>
        <strain evidence="2 3">MCCC 1K03193</strain>
    </source>
</reference>